<evidence type="ECO:0000313" key="3">
    <source>
        <dbReference type="EMBL" id="CAB4872394.1"/>
    </source>
</evidence>
<sequence length="388" mass="39871">MSIFDFNGGGKPNSVRLKPTKLVLGSIILAAVLGLGSTLAANININSGPVEFGQGVAQTTACDGAITITPSSAFDNTATPSPEPTPSTATGVFNLKSISVSDIDVTSGHCSGKTFTIKVYGESSNTPLELANGLSSFIVHATGSGFIKAQSGYTLESVDETSFIITIDSPLVSSSQVYKVTIESSDIAVSTEPSYYPFGPQADVSGTTVTSGGWELCWSGPYNGFASFSSIQASCTGEYLMYAGWAGASTSPETIPATITLLAAAPRADVFTVTNSSSASDAHIANGSGWYFSDDRGGTRNKAVGFGSADSMWSGSPCGESPLGICWHSAPDLPASYGWAGSPYPVWANSEPGLSPGWSLAGTQFLGQGPSMGYGADYTRAIFQSTGN</sequence>
<proteinExistence type="predicted"/>
<evidence type="ECO:0000313" key="2">
    <source>
        <dbReference type="EMBL" id="CAB4754927.1"/>
    </source>
</evidence>
<reference evidence="1" key="1">
    <citation type="submission" date="2020-05" db="EMBL/GenBank/DDBJ databases">
        <authorList>
            <person name="Chiriac C."/>
            <person name="Salcher M."/>
            <person name="Ghai R."/>
            <person name="Kavagutti S V."/>
        </authorList>
    </citation>
    <scope>NUCLEOTIDE SEQUENCE</scope>
</reference>
<gene>
    <name evidence="1" type="ORF">UFOPK2289_00651</name>
    <name evidence="2" type="ORF">UFOPK2822_01062</name>
    <name evidence="3" type="ORF">UFOPK3346_01105</name>
    <name evidence="4" type="ORF">UFOPK3670_00994</name>
    <name evidence="5" type="ORF">UFOPK4308_01040</name>
</gene>
<evidence type="ECO:0000313" key="5">
    <source>
        <dbReference type="EMBL" id="CAB5060756.1"/>
    </source>
</evidence>
<dbReference type="EMBL" id="CAEZZC010000014">
    <property type="protein sequence ID" value="CAB4754927.1"/>
    <property type="molecule type" value="Genomic_DNA"/>
</dbReference>
<evidence type="ECO:0000313" key="4">
    <source>
        <dbReference type="EMBL" id="CAB4926316.1"/>
    </source>
</evidence>
<dbReference type="EMBL" id="CAFBMV010000007">
    <property type="protein sequence ID" value="CAB4926316.1"/>
    <property type="molecule type" value="Genomic_DNA"/>
</dbReference>
<dbReference type="EMBL" id="CAEZWT010000014">
    <property type="protein sequence ID" value="CAB4662958.1"/>
    <property type="molecule type" value="Genomic_DNA"/>
</dbReference>
<accession>A0A6J6LPL7</accession>
<protein>
    <submittedName>
        <fullName evidence="1">Unannotated protein</fullName>
    </submittedName>
</protein>
<dbReference type="AlphaFoldDB" id="A0A6J6LPL7"/>
<dbReference type="EMBL" id="CAFBLE010000010">
    <property type="protein sequence ID" value="CAB4872394.1"/>
    <property type="molecule type" value="Genomic_DNA"/>
</dbReference>
<name>A0A6J6LPL7_9ZZZZ</name>
<dbReference type="EMBL" id="CAFBQL010000007">
    <property type="protein sequence ID" value="CAB5060756.1"/>
    <property type="molecule type" value="Genomic_DNA"/>
</dbReference>
<evidence type="ECO:0000313" key="1">
    <source>
        <dbReference type="EMBL" id="CAB4662958.1"/>
    </source>
</evidence>
<organism evidence="1">
    <name type="scientific">freshwater metagenome</name>
    <dbReference type="NCBI Taxonomy" id="449393"/>
    <lineage>
        <taxon>unclassified sequences</taxon>
        <taxon>metagenomes</taxon>
        <taxon>ecological metagenomes</taxon>
    </lineage>
</organism>